<dbReference type="SUPFAM" id="SSF49478">
    <property type="entry name" value="Cna protein B-type domain"/>
    <property type="match status" value="1"/>
</dbReference>
<dbReference type="InterPro" id="IPR006664">
    <property type="entry name" value="OMP_bac"/>
</dbReference>
<dbReference type="Gene3D" id="2.60.40.1120">
    <property type="entry name" value="Carboxypeptidase-like, regulatory domain"/>
    <property type="match status" value="1"/>
</dbReference>
<dbReference type="InterPro" id="IPR050330">
    <property type="entry name" value="Bact_OuterMem_StrucFunc"/>
</dbReference>
<organism evidence="7 8">
    <name type="scientific">Flavobacterium azooxidireducens</name>
    <dbReference type="NCBI Taxonomy" id="1871076"/>
    <lineage>
        <taxon>Bacteria</taxon>
        <taxon>Pseudomonadati</taxon>
        <taxon>Bacteroidota</taxon>
        <taxon>Flavobacteriia</taxon>
        <taxon>Flavobacteriales</taxon>
        <taxon>Flavobacteriaceae</taxon>
        <taxon>Flavobacterium</taxon>
    </lineage>
</organism>
<dbReference type="PANTHER" id="PTHR30329">
    <property type="entry name" value="STATOR ELEMENT OF FLAGELLAR MOTOR COMPLEX"/>
    <property type="match status" value="1"/>
</dbReference>
<evidence type="ECO:0000256" key="4">
    <source>
        <dbReference type="PROSITE-ProRule" id="PRU00473"/>
    </source>
</evidence>
<reference evidence="7" key="1">
    <citation type="submission" date="2022-04" db="EMBL/GenBank/DDBJ databases">
        <title>Consumption of N2O by Flavobacterium azooxidireducens sp. nov. isolated from Decomposing Leaf Litter of Phragmites australis (Cav.).</title>
        <authorList>
            <person name="Behrendt U."/>
            <person name="Spanner T."/>
            <person name="Augustin J."/>
            <person name="Horn M.A."/>
            <person name="Kolb S."/>
            <person name="Ulrich A."/>
        </authorList>
    </citation>
    <scope>NUCLEOTIDE SEQUENCE</scope>
    <source>
        <strain evidence="7">IGB 4-14</strain>
    </source>
</reference>
<name>A0ABY4KBM9_9FLAO</name>
<accession>A0ABY4KBM9</accession>
<feature type="domain" description="OmpA-like" evidence="6">
    <location>
        <begin position="533"/>
        <end position="654"/>
    </location>
</feature>
<dbReference type="InterPro" id="IPR011659">
    <property type="entry name" value="WD40"/>
</dbReference>
<dbReference type="RefSeq" id="WP_248433127.1">
    <property type="nucleotide sequence ID" value="NZ_CP096205.1"/>
</dbReference>
<evidence type="ECO:0000256" key="1">
    <source>
        <dbReference type="ARBA" id="ARBA00004442"/>
    </source>
</evidence>
<dbReference type="SUPFAM" id="SSF48452">
    <property type="entry name" value="TPR-like"/>
    <property type="match status" value="1"/>
</dbReference>
<dbReference type="Gene3D" id="3.30.1330.60">
    <property type="entry name" value="OmpA-like domain"/>
    <property type="match status" value="1"/>
</dbReference>
<dbReference type="PROSITE" id="PS51123">
    <property type="entry name" value="OMPA_2"/>
    <property type="match status" value="1"/>
</dbReference>
<dbReference type="PANTHER" id="PTHR30329:SF21">
    <property type="entry name" value="LIPOPROTEIN YIAD-RELATED"/>
    <property type="match status" value="1"/>
</dbReference>
<dbReference type="SUPFAM" id="SSF82171">
    <property type="entry name" value="DPP6 N-terminal domain-like"/>
    <property type="match status" value="1"/>
</dbReference>
<dbReference type="InterPro" id="IPR011042">
    <property type="entry name" value="6-blade_b-propeller_TolB-like"/>
</dbReference>
<dbReference type="Gene3D" id="2.120.10.30">
    <property type="entry name" value="TolB, C-terminal domain"/>
    <property type="match status" value="1"/>
</dbReference>
<feature type="signal peptide" evidence="5">
    <location>
        <begin position="1"/>
        <end position="20"/>
    </location>
</feature>
<dbReference type="Pfam" id="PF13620">
    <property type="entry name" value="CarboxypepD_reg"/>
    <property type="match status" value="1"/>
</dbReference>
<dbReference type="SUPFAM" id="SSF103088">
    <property type="entry name" value="OmpA-like"/>
    <property type="match status" value="1"/>
</dbReference>
<feature type="chain" id="PRO_5045385824" evidence="5">
    <location>
        <begin position="21"/>
        <end position="654"/>
    </location>
</feature>
<evidence type="ECO:0000256" key="3">
    <source>
        <dbReference type="ARBA" id="ARBA00023237"/>
    </source>
</evidence>
<dbReference type="Proteomes" id="UP000830583">
    <property type="component" value="Chromosome"/>
</dbReference>
<dbReference type="CDD" id="cd07185">
    <property type="entry name" value="OmpA_C-like"/>
    <property type="match status" value="1"/>
</dbReference>
<dbReference type="Gene3D" id="1.25.40.10">
    <property type="entry name" value="Tetratricopeptide repeat domain"/>
    <property type="match status" value="1"/>
</dbReference>
<dbReference type="EMBL" id="CP096205">
    <property type="protein sequence ID" value="UPQ78200.1"/>
    <property type="molecule type" value="Genomic_DNA"/>
</dbReference>
<evidence type="ECO:0000313" key="8">
    <source>
        <dbReference type="Proteomes" id="UP000830583"/>
    </source>
</evidence>
<evidence type="ECO:0000313" key="7">
    <source>
        <dbReference type="EMBL" id="UPQ78200.1"/>
    </source>
</evidence>
<evidence type="ECO:0000256" key="2">
    <source>
        <dbReference type="ARBA" id="ARBA00023136"/>
    </source>
</evidence>
<gene>
    <name evidence="7" type="ORF">M0M57_11255</name>
</gene>
<keyword evidence="5" id="KW-0732">Signal</keyword>
<proteinExistence type="predicted"/>
<dbReference type="Pfam" id="PF07676">
    <property type="entry name" value="PD40"/>
    <property type="match status" value="3"/>
</dbReference>
<dbReference type="InterPro" id="IPR011990">
    <property type="entry name" value="TPR-like_helical_dom_sf"/>
</dbReference>
<dbReference type="PRINTS" id="PR01021">
    <property type="entry name" value="OMPADOMAIN"/>
</dbReference>
<evidence type="ECO:0000259" key="6">
    <source>
        <dbReference type="PROSITE" id="PS51123"/>
    </source>
</evidence>
<dbReference type="InterPro" id="IPR006665">
    <property type="entry name" value="OmpA-like"/>
</dbReference>
<comment type="subcellular location">
    <subcellularLocation>
        <location evidence="1">Cell outer membrane</location>
    </subcellularLocation>
</comment>
<evidence type="ECO:0000256" key="5">
    <source>
        <dbReference type="SAM" id="SignalP"/>
    </source>
</evidence>
<dbReference type="InterPro" id="IPR036737">
    <property type="entry name" value="OmpA-like_sf"/>
</dbReference>
<protein>
    <submittedName>
        <fullName evidence="7">OmpA family protein</fullName>
    </submittedName>
</protein>
<sequence length="654" mass="73813">MKTKIIIILALLLNVFSVNAQEVKIKKADKNYEQFAYVDAIKTYEKVAEKGHKSVELFQKLANAYYFQSKLEDANKWYTELFAMNQEVEPEYYFRYAQTLKSVGDYKKADQMMEKFYQKSGNDNRTKIGKTQKDYLAEIKKNSGRYQIKNAGINSEFSDYGTAFYKDELVFASARDTGSISSKKHSWTNQSYTNLYGAKVTDNGNFESPKKFSKSVSSKYHESTPVFTQDGNTMYFTRNNFNNGKKGRDSERTILLKLYKATKEGDKWTNVTELPFNSNEYSVAHPALSPDEKTLYFASNMPGTIGGDQSDIFKVNINADGSYGTPENLGDKINTEGRETFPYVTDNNELYFASDGHPGLGGLDVFVTQLKDDGSVGSIKNVGEPVNSNMDDFAFLIDTKTKNGFVSSNRKEDNLGYDDIYKFTEILPIPKDCEQLLTGIVVDDDSQEPIAYAKVILYDATENKLKELTSDAEGKYDFGTVECDIKLKIRAEKPTYNTNEISVSIPKESGTTDSKVALELTEKPLQIGDPLNEALNIDIIYFDLDKSNIRPDAAVELAKVLEVMKEYPTMKIDVRSHTDCRQTAKYNEALSDRRAKSTIAWLIKNGIATDRLTGRGYGESQLVNDCGCEPTNDSPCSEEQHQKNRRSEFIIKSL</sequence>
<dbReference type="Pfam" id="PF00691">
    <property type="entry name" value="OmpA"/>
    <property type="match status" value="1"/>
</dbReference>
<keyword evidence="8" id="KW-1185">Reference proteome</keyword>
<keyword evidence="3" id="KW-0998">Cell outer membrane</keyword>
<keyword evidence="2 4" id="KW-0472">Membrane</keyword>